<gene>
    <name evidence="2" type="ORF">O181_051285</name>
</gene>
<evidence type="ECO:0000313" key="3">
    <source>
        <dbReference type="Proteomes" id="UP000765509"/>
    </source>
</evidence>
<name>A0A9Q3HRN5_9BASI</name>
<feature type="region of interest" description="Disordered" evidence="1">
    <location>
        <begin position="26"/>
        <end position="90"/>
    </location>
</feature>
<evidence type="ECO:0000256" key="1">
    <source>
        <dbReference type="SAM" id="MobiDB-lite"/>
    </source>
</evidence>
<sequence length="90" mass="10355">MLDQLASHPGNFDSLQGLMEISLELSPRYHERKKEEGSLQENKPPVTGSHSFKPPQDSPSKKPHNKKNFQVSEDNPHFSLLNKDNKEIRY</sequence>
<dbReference type="OrthoDB" id="5582182at2759"/>
<accession>A0A9Q3HRN5</accession>
<evidence type="ECO:0000313" key="2">
    <source>
        <dbReference type="EMBL" id="MBW0511570.1"/>
    </source>
</evidence>
<organism evidence="2 3">
    <name type="scientific">Austropuccinia psidii MF-1</name>
    <dbReference type="NCBI Taxonomy" id="1389203"/>
    <lineage>
        <taxon>Eukaryota</taxon>
        <taxon>Fungi</taxon>
        <taxon>Dikarya</taxon>
        <taxon>Basidiomycota</taxon>
        <taxon>Pucciniomycotina</taxon>
        <taxon>Pucciniomycetes</taxon>
        <taxon>Pucciniales</taxon>
        <taxon>Sphaerophragmiaceae</taxon>
        <taxon>Austropuccinia</taxon>
    </lineage>
</organism>
<proteinExistence type="predicted"/>
<keyword evidence="3" id="KW-1185">Reference proteome</keyword>
<feature type="compositionally biased region" description="Basic and acidic residues" evidence="1">
    <location>
        <begin position="27"/>
        <end position="37"/>
    </location>
</feature>
<dbReference type="Proteomes" id="UP000765509">
    <property type="component" value="Unassembled WGS sequence"/>
</dbReference>
<dbReference type="AlphaFoldDB" id="A0A9Q3HRN5"/>
<protein>
    <submittedName>
        <fullName evidence="2">Uncharacterized protein</fullName>
    </submittedName>
</protein>
<reference evidence="2" key="1">
    <citation type="submission" date="2021-03" db="EMBL/GenBank/DDBJ databases">
        <title>Draft genome sequence of rust myrtle Austropuccinia psidii MF-1, a brazilian biotype.</title>
        <authorList>
            <person name="Quecine M.C."/>
            <person name="Pachon D.M.R."/>
            <person name="Bonatelli M.L."/>
            <person name="Correr F.H."/>
            <person name="Franceschini L.M."/>
            <person name="Leite T.F."/>
            <person name="Margarido G.R.A."/>
            <person name="Almeida C.A."/>
            <person name="Ferrarezi J.A."/>
            <person name="Labate C.A."/>
        </authorList>
    </citation>
    <scope>NUCLEOTIDE SEQUENCE</scope>
    <source>
        <strain evidence="2">MF-1</strain>
    </source>
</reference>
<comment type="caution">
    <text evidence="2">The sequence shown here is derived from an EMBL/GenBank/DDBJ whole genome shotgun (WGS) entry which is preliminary data.</text>
</comment>
<dbReference type="EMBL" id="AVOT02022259">
    <property type="protein sequence ID" value="MBW0511570.1"/>
    <property type="molecule type" value="Genomic_DNA"/>
</dbReference>